<reference evidence="1 2" key="1">
    <citation type="submission" date="2021-05" db="EMBL/GenBank/DDBJ databases">
        <title>A Polyphasic approach of four new species of the genus Ohtaekwangia: Ohtaekwangia histidinii sp. nov., Ohtaekwangia cretensis sp. nov., Ohtaekwangia indiensis sp. nov., Ohtaekwangia reichenbachii sp. nov. from diverse environment.</title>
        <authorList>
            <person name="Octaviana S."/>
        </authorList>
    </citation>
    <scope>NUCLEOTIDE SEQUENCE [LARGE SCALE GENOMIC DNA]</scope>
    <source>
        <strain evidence="1 2">PWU37</strain>
    </source>
</reference>
<keyword evidence="2" id="KW-1185">Reference proteome</keyword>
<gene>
    <name evidence="1" type="ORF">KK078_21855</name>
</gene>
<protein>
    <submittedName>
        <fullName evidence="1">ATPase</fullName>
    </submittedName>
</protein>
<dbReference type="SUPFAM" id="SSF52540">
    <property type="entry name" value="P-loop containing nucleoside triphosphate hydrolases"/>
    <property type="match status" value="1"/>
</dbReference>
<dbReference type="Gene3D" id="3.40.50.300">
    <property type="entry name" value="P-loop containing nucleotide triphosphate hydrolases"/>
    <property type="match status" value="1"/>
</dbReference>
<dbReference type="InterPro" id="IPR027417">
    <property type="entry name" value="P-loop_NTPase"/>
</dbReference>
<sequence length="203" mass="23397">MDKFDFNWCLAYFQKHGRALFGPRFTIHPGDHAILYKLVVYFIRHQAEADRLGIDLRKGILLTGPVGCGKSSLMTLMRTVPMPPYQFTVRSCREVGFEFREEGYGVIGRYSKLSYRGAAPRAYCFDDLGAEQNLKYFGNECNVLAEILLSRYDRFVSEGMVTHITTNLSAEEIEQHYGKRVRSRLREQMNLVAFSRRCGDKRG</sequence>
<proteinExistence type="predicted"/>
<comment type="caution">
    <text evidence="1">The sequence shown here is derived from an EMBL/GenBank/DDBJ whole genome shotgun (WGS) entry which is preliminary data.</text>
</comment>
<dbReference type="Proteomes" id="UP001319180">
    <property type="component" value="Unassembled WGS sequence"/>
</dbReference>
<dbReference type="AlphaFoldDB" id="A0AAP2GJB3"/>
<name>A0AAP2GJB3_9BACT</name>
<evidence type="ECO:0000313" key="1">
    <source>
        <dbReference type="EMBL" id="MBT1689226.1"/>
    </source>
</evidence>
<dbReference type="RefSeq" id="WP_254092449.1">
    <property type="nucleotide sequence ID" value="NZ_JAHESC010000037.1"/>
</dbReference>
<accession>A0AAP2GJB3</accession>
<evidence type="ECO:0000313" key="2">
    <source>
        <dbReference type="Proteomes" id="UP001319180"/>
    </source>
</evidence>
<organism evidence="1 2">
    <name type="scientific">Dawidia soli</name>
    <dbReference type="NCBI Taxonomy" id="2782352"/>
    <lineage>
        <taxon>Bacteria</taxon>
        <taxon>Pseudomonadati</taxon>
        <taxon>Bacteroidota</taxon>
        <taxon>Cytophagia</taxon>
        <taxon>Cytophagales</taxon>
        <taxon>Chryseotaleaceae</taxon>
        <taxon>Dawidia</taxon>
    </lineage>
</organism>
<dbReference type="EMBL" id="JAHESC010000037">
    <property type="protein sequence ID" value="MBT1689226.1"/>
    <property type="molecule type" value="Genomic_DNA"/>
</dbReference>